<reference evidence="2 3" key="1">
    <citation type="journal article" date="2019" name="Int. J. Syst. Evol. Microbiol.">
        <title>The Global Catalogue of Microorganisms (GCM) 10K type strain sequencing project: providing services to taxonomists for standard genome sequencing and annotation.</title>
        <authorList>
            <consortium name="The Broad Institute Genomics Platform"/>
            <consortium name="The Broad Institute Genome Sequencing Center for Infectious Disease"/>
            <person name="Wu L."/>
            <person name="Ma J."/>
        </authorList>
    </citation>
    <scope>NUCLEOTIDE SEQUENCE [LARGE SCALE GENOMIC DNA]</scope>
    <source>
        <strain evidence="2 3">JCM 6242</strain>
    </source>
</reference>
<organism evidence="2 3">
    <name type="scientific">Streptosporangium fragile</name>
    <dbReference type="NCBI Taxonomy" id="46186"/>
    <lineage>
        <taxon>Bacteria</taxon>
        <taxon>Bacillati</taxon>
        <taxon>Actinomycetota</taxon>
        <taxon>Actinomycetes</taxon>
        <taxon>Streptosporangiales</taxon>
        <taxon>Streptosporangiaceae</taxon>
        <taxon>Streptosporangium</taxon>
    </lineage>
</organism>
<evidence type="ECO:0000313" key="3">
    <source>
        <dbReference type="Proteomes" id="UP001500831"/>
    </source>
</evidence>
<proteinExistence type="predicted"/>
<protein>
    <submittedName>
        <fullName evidence="2">Uncharacterized protein</fullName>
    </submittedName>
</protein>
<feature type="region of interest" description="Disordered" evidence="1">
    <location>
        <begin position="1"/>
        <end position="23"/>
    </location>
</feature>
<dbReference type="Proteomes" id="UP001500831">
    <property type="component" value="Unassembled WGS sequence"/>
</dbReference>
<name>A0ABN3W7H7_9ACTN</name>
<feature type="compositionally biased region" description="Basic and acidic residues" evidence="1">
    <location>
        <begin position="11"/>
        <end position="23"/>
    </location>
</feature>
<accession>A0ABN3W7H7</accession>
<keyword evidence="3" id="KW-1185">Reference proteome</keyword>
<dbReference type="EMBL" id="BAAAVI010000072">
    <property type="protein sequence ID" value="GAA2901847.1"/>
    <property type="molecule type" value="Genomic_DNA"/>
</dbReference>
<evidence type="ECO:0000313" key="2">
    <source>
        <dbReference type="EMBL" id="GAA2901847.1"/>
    </source>
</evidence>
<gene>
    <name evidence="2" type="ORF">GCM10010517_67660</name>
</gene>
<sequence>MGSEGLDVVGDVERQVERDGQDHPAADRMIVRVARVTRAATVRAATVRAAVARVAAIMRGTRVARAAAMWVATAIRPG</sequence>
<evidence type="ECO:0000256" key="1">
    <source>
        <dbReference type="SAM" id="MobiDB-lite"/>
    </source>
</evidence>
<comment type="caution">
    <text evidence="2">The sequence shown here is derived from an EMBL/GenBank/DDBJ whole genome shotgun (WGS) entry which is preliminary data.</text>
</comment>